<reference evidence="1" key="1">
    <citation type="submission" date="2021-01" db="EMBL/GenBank/DDBJ databases">
        <authorList>
            <consortium name="Genoscope - CEA"/>
            <person name="William W."/>
        </authorList>
    </citation>
    <scope>NUCLEOTIDE SEQUENCE</scope>
</reference>
<gene>
    <name evidence="1" type="ORF">PSON_ATCC_30995.1.T0110368</name>
</gene>
<dbReference type="OrthoDB" id="292804at2759"/>
<dbReference type="EMBL" id="CAJJDN010000011">
    <property type="protein sequence ID" value="CAD8057739.1"/>
    <property type="molecule type" value="Genomic_DNA"/>
</dbReference>
<organism evidence="1 2">
    <name type="scientific">Paramecium sonneborni</name>
    <dbReference type="NCBI Taxonomy" id="65129"/>
    <lineage>
        <taxon>Eukaryota</taxon>
        <taxon>Sar</taxon>
        <taxon>Alveolata</taxon>
        <taxon>Ciliophora</taxon>
        <taxon>Intramacronucleata</taxon>
        <taxon>Oligohymenophorea</taxon>
        <taxon>Peniculida</taxon>
        <taxon>Parameciidae</taxon>
        <taxon>Paramecium</taxon>
    </lineage>
</organism>
<name>A0A8S1KQQ3_9CILI</name>
<accession>A0A8S1KQQ3</accession>
<proteinExistence type="predicted"/>
<protein>
    <submittedName>
        <fullName evidence="1">Uncharacterized protein</fullName>
    </submittedName>
</protein>
<evidence type="ECO:0000313" key="1">
    <source>
        <dbReference type="EMBL" id="CAD8057739.1"/>
    </source>
</evidence>
<dbReference type="CDD" id="cd00084">
    <property type="entry name" value="HMG-box_SF"/>
    <property type="match status" value="1"/>
</dbReference>
<evidence type="ECO:0000313" key="2">
    <source>
        <dbReference type="Proteomes" id="UP000692954"/>
    </source>
</evidence>
<dbReference type="AlphaFoldDB" id="A0A8S1KQQ3"/>
<dbReference type="Proteomes" id="UP000692954">
    <property type="component" value="Unassembled WGS sequence"/>
</dbReference>
<sequence length="175" mass="21007">MNFDPFNLFFEEFKYKLKKHNISCPHPDTEQLARKEWEQLNQQEKHRFLYMANRQEEAYLNFQNIITINQENSKIAKKLSKQDSKFQKYHFQINYCKTNDCESLADFIEEELYNVNKTLKVERYALTGNFGAVSLFGIQEKRQSVLIWHTLINGSLHLKSQIKHLREKILKFLTP</sequence>
<comment type="caution">
    <text evidence="1">The sequence shown here is derived from an EMBL/GenBank/DDBJ whole genome shotgun (WGS) entry which is preliminary data.</text>
</comment>
<keyword evidence="2" id="KW-1185">Reference proteome</keyword>